<feature type="transmembrane region" description="Helical" evidence="1">
    <location>
        <begin position="144"/>
        <end position="161"/>
    </location>
</feature>
<feature type="transmembrane region" description="Helical" evidence="1">
    <location>
        <begin position="315"/>
        <end position="339"/>
    </location>
</feature>
<feature type="transmembrane region" description="Helical" evidence="1">
    <location>
        <begin position="351"/>
        <end position="369"/>
    </location>
</feature>
<feature type="domain" description="DUF112" evidence="2">
    <location>
        <begin position="17"/>
        <end position="435"/>
    </location>
</feature>
<name>A0A3S0KVA3_9BACI</name>
<feature type="transmembrane region" description="Helical" evidence="1">
    <location>
        <begin position="255"/>
        <end position="276"/>
    </location>
</feature>
<dbReference type="RefSeq" id="WP_126406848.1">
    <property type="nucleotide sequence ID" value="NZ_RXNT01000003.1"/>
</dbReference>
<feature type="transmembrane region" description="Helical" evidence="1">
    <location>
        <begin position="12"/>
        <end position="33"/>
    </location>
</feature>
<evidence type="ECO:0000256" key="1">
    <source>
        <dbReference type="SAM" id="Phobius"/>
    </source>
</evidence>
<evidence type="ECO:0000259" key="2">
    <source>
        <dbReference type="Pfam" id="PF01970"/>
    </source>
</evidence>
<keyword evidence="1" id="KW-1133">Transmembrane helix</keyword>
<keyword evidence="1" id="KW-0812">Transmembrane</keyword>
<feature type="transmembrane region" description="Helical" evidence="1">
    <location>
        <begin position="430"/>
        <end position="447"/>
    </location>
</feature>
<keyword evidence="4" id="KW-1185">Reference proteome</keyword>
<feature type="transmembrane region" description="Helical" evidence="1">
    <location>
        <begin position="115"/>
        <end position="137"/>
    </location>
</feature>
<feature type="transmembrane region" description="Helical" evidence="1">
    <location>
        <begin position="381"/>
        <end position="401"/>
    </location>
</feature>
<reference evidence="3 4" key="1">
    <citation type="submission" date="2018-12" db="EMBL/GenBank/DDBJ databases">
        <title>Bacillus yapensis draft genome sequence.</title>
        <authorList>
            <person name="Yu L."/>
            <person name="Xu X."/>
            <person name="Tang X."/>
        </authorList>
    </citation>
    <scope>NUCLEOTIDE SEQUENCE [LARGE SCALE GENOMIC DNA]</scope>
    <source>
        <strain evidence="3 4">XXST-01</strain>
    </source>
</reference>
<gene>
    <name evidence="3" type="ORF">EKG37_04620</name>
</gene>
<evidence type="ECO:0000313" key="3">
    <source>
        <dbReference type="EMBL" id="RTR35173.1"/>
    </source>
</evidence>
<dbReference type="InterPro" id="IPR002823">
    <property type="entry name" value="DUF112_TM"/>
</dbReference>
<dbReference type="PANTHER" id="PTHR35342:SF5">
    <property type="entry name" value="TRICARBOXYLIC TRANSPORT PROTEIN"/>
    <property type="match status" value="1"/>
</dbReference>
<feature type="transmembrane region" description="Helical" evidence="1">
    <location>
        <begin position="167"/>
        <end position="185"/>
    </location>
</feature>
<dbReference type="PANTHER" id="PTHR35342">
    <property type="entry name" value="TRICARBOXYLIC TRANSPORT PROTEIN"/>
    <property type="match status" value="1"/>
</dbReference>
<protein>
    <submittedName>
        <fullName evidence="3">C4-dicarboxylate ABC transporter permease</fullName>
    </submittedName>
</protein>
<evidence type="ECO:0000313" key="4">
    <source>
        <dbReference type="Proteomes" id="UP000271374"/>
    </source>
</evidence>
<feature type="transmembrane region" description="Helical" evidence="1">
    <location>
        <begin position="459"/>
        <end position="483"/>
    </location>
</feature>
<proteinExistence type="predicted"/>
<feature type="transmembrane region" description="Helical" evidence="1">
    <location>
        <begin position="40"/>
        <end position="65"/>
    </location>
</feature>
<dbReference type="Proteomes" id="UP000271374">
    <property type="component" value="Unassembled WGS sequence"/>
</dbReference>
<keyword evidence="1" id="KW-0472">Membrane</keyword>
<sequence>MELFSMDFSTLFTIENLIAIVIGTLYGLLIGALPGLGATIGIALILPFTYAMSPLGAILLLVAVYQGAEYGGSISSIVLGVPGTPAATATVIDGSVMAKKGYPGKALGYSLTGSYIGGLVGALVLMTLTIPLSTVAIKFGDPEFFLLGILGLVCVAGLSSSDIPKSIISVLLGLLLGMVGLDGFTGSQRFTFGSLSLLDGVSMIALLVGMFAVSEVLFTLGDLNKRYVTESKNLKTKLTWKEIKMVAKEMIRGSIIGSFVGVLPGLGAGPASWFAYTEAKRASKNPETFGKGEPNGIAAPEAANNGAVGGALVPLLTLGIPGSPATAVILGAFLIQGIQPGPKVFETHPDLVYGIFWGFLVATIAMYYLGKYTTSLWARMLTMPNYALTPIILIIALIGVYASNMNIFDVWVAIVAGVVAYFMKKLDFSLPAFILAFILGPIIETSLRRSLSLSDGSFSIFFTRGYSIVILILILFLLGAMIFQKRNPKGKSKDTEIPNL</sequence>
<comment type="caution">
    <text evidence="3">The sequence shown here is derived from an EMBL/GenBank/DDBJ whole genome shotgun (WGS) entry which is preliminary data.</text>
</comment>
<dbReference type="EMBL" id="RXNT01000003">
    <property type="protein sequence ID" value="RTR35173.1"/>
    <property type="molecule type" value="Genomic_DNA"/>
</dbReference>
<accession>A0A3S0KVA3</accession>
<dbReference type="OrthoDB" id="9781349at2"/>
<dbReference type="AlphaFoldDB" id="A0A3S0KVA3"/>
<organism evidence="3 4">
    <name type="scientific">Bacillus yapensis</name>
    <dbReference type="NCBI Taxonomy" id="2492960"/>
    <lineage>
        <taxon>Bacteria</taxon>
        <taxon>Bacillati</taxon>
        <taxon>Bacillota</taxon>
        <taxon>Bacilli</taxon>
        <taxon>Bacillales</taxon>
        <taxon>Bacillaceae</taxon>
        <taxon>Bacillus</taxon>
    </lineage>
</organism>
<feature type="transmembrane region" description="Helical" evidence="1">
    <location>
        <begin position="197"/>
        <end position="218"/>
    </location>
</feature>
<dbReference type="Pfam" id="PF01970">
    <property type="entry name" value="TctA"/>
    <property type="match status" value="1"/>
</dbReference>